<dbReference type="EMBL" id="CP017147">
    <property type="protein sequence ID" value="AOO82619.1"/>
    <property type="molecule type" value="Genomic_DNA"/>
</dbReference>
<dbReference type="PANTHER" id="PTHR43537:SF5">
    <property type="entry name" value="UXU OPERON TRANSCRIPTIONAL REGULATOR"/>
    <property type="match status" value="1"/>
</dbReference>
<dbReference type="Gene3D" id="1.10.10.10">
    <property type="entry name" value="Winged helix-like DNA-binding domain superfamily/Winged helix DNA-binding domain"/>
    <property type="match status" value="1"/>
</dbReference>
<evidence type="ECO:0000259" key="4">
    <source>
        <dbReference type="PROSITE" id="PS50949"/>
    </source>
</evidence>
<proteinExistence type="predicted"/>
<keyword evidence="1" id="KW-0805">Transcription regulation</keyword>
<evidence type="ECO:0000313" key="5">
    <source>
        <dbReference type="EMBL" id="AOO82619.1"/>
    </source>
</evidence>
<dbReference type="SUPFAM" id="SSF48008">
    <property type="entry name" value="GntR ligand-binding domain-like"/>
    <property type="match status" value="1"/>
</dbReference>
<protein>
    <submittedName>
        <fullName evidence="5">GntR family transcriptional regulator</fullName>
    </submittedName>
</protein>
<sequence>MDQTSGKPVRSGDAIPPSPLVQRVHHQLRARIASGEYASHSRLPGEHDLSAIYGVSRPVVREALRRLREDGLIFSRQGAGTFVRGTEAEQGRVLAFAPVGTIADVQRCYEFRLEVEPANAFYAAKRHNPAALAAIGSAFELLRDTTHAHRHREDADYAFHIAIAEAANNYFFLSSMQALKDHINVGMKLHGLSLLGPAGGLAGVLDEHARIFAAIGARDAEAARDAMRMHIKGSYDRLFEGRVLDLAL</sequence>
<dbReference type="SMART" id="SM00345">
    <property type="entry name" value="HTH_GNTR"/>
    <property type="match status" value="1"/>
</dbReference>
<evidence type="ECO:0000256" key="2">
    <source>
        <dbReference type="ARBA" id="ARBA00023125"/>
    </source>
</evidence>
<dbReference type="KEGG" id="bvv:BHK69_21160"/>
<reference evidence="5 6" key="1">
    <citation type="journal article" date="2015" name="Antonie Van Leeuwenhoek">
        <title>Bosea vaviloviae sp. nov., a new species of slow-growing rhizobia isolated from nodules of the relict species Vavilovia formosa (Stev.) Fed.</title>
        <authorList>
            <person name="Safronova V.I."/>
            <person name="Kuznetsova I.G."/>
            <person name="Sazanova A.L."/>
            <person name="Kimeklis A.K."/>
            <person name="Belimov A.A."/>
            <person name="Andronov E.E."/>
            <person name="Pinaev A.G."/>
            <person name="Chizhevskaya E.P."/>
            <person name="Pukhaev A.R."/>
            <person name="Popov K.P."/>
            <person name="Willems A."/>
            <person name="Tikhonovich I.A."/>
        </authorList>
    </citation>
    <scope>NUCLEOTIDE SEQUENCE [LARGE SCALE GENOMIC DNA]</scope>
    <source>
        <strain evidence="5 6">Vaf18</strain>
    </source>
</reference>
<dbReference type="SUPFAM" id="SSF46785">
    <property type="entry name" value="Winged helix' DNA-binding domain"/>
    <property type="match status" value="1"/>
</dbReference>
<keyword evidence="2" id="KW-0238">DNA-binding</keyword>
<dbReference type="CDD" id="cd07377">
    <property type="entry name" value="WHTH_GntR"/>
    <property type="match status" value="1"/>
</dbReference>
<dbReference type="PROSITE" id="PS50949">
    <property type="entry name" value="HTH_GNTR"/>
    <property type="match status" value="1"/>
</dbReference>
<dbReference type="OrthoDB" id="9805385at2"/>
<dbReference type="InterPro" id="IPR008920">
    <property type="entry name" value="TF_FadR/GntR_C"/>
</dbReference>
<name>A0A1D7U5F3_9HYPH</name>
<dbReference type="Gene3D" id="1.20.120.530">
    <property type="entry name" value="GntR ligand-binding domain-like"/>
    <property type="match status" value="1"/>
</dbReference>
<organism evidence="5 6">
    <name type="scientific">Bosea vaviloviae</name>
    <dbReference type="NCBI Taxonomy" id="1526658"/>
    <lineage>
        <taxon>Bacteria</taxon>
        <taxon>Pseudomonadati</taxon>
        <taxon>Pseudomonadota</taxon>
        <taxon>Alphaproteobacteria</taxon>
        <taxon>Hyphomicrobiales</taxon>
        <taxon>Boseaceae</taxon>
        <taxon>Bosea</taxon>
    </lineage>
</organism>
<dbReference type="AlphaFoldDB" id="A0A1D7U5F3"/>
<dbReference type="Proteomes" id="UP000094969">
    <property type="component" value="Chromosome"/>
</dbReference>
<evidence type="ECO:0000256" key="1">
    <source>
        <dbReference type="ARBA" id="ARBA00023015"/>
    </source>
</evidence>
<dbReference type="Pfam" id="PF07729">
    <property type="entry name" value="FCD"/>
    <property type="match status" value="1"/>
</dbReference>
<keyword evidence="3" id="KW-0804">Transcription</keyword>
<dbReference type="SMART" id="SM00895">
    <property type="entry name" value="FCD"/>
    <property type="match status" value="1"/>
</dbReference>
<feature type="domain" description="HTH gntR-type" evidence="4">
    <location>
        <begin position="18"/>
        <end position="86"/>
    </location>
</feature>
<evidence type="ECO:0000256" key="3">
    <source>
        <dbReference type="ARBA" id="ARBA00023163"/>
    </source>
</evidence>
<gene>
    <name evidence="5" type="ORF">BHK69_21160</name>
</gene>
<dbReference type="GO" id="GO:0003700">
    <property type="term" value="F:DNA-binding transcription factor activity"/>
    <property type="evidence" value="ECO:0007669"/>
    <property type="project" value="InterPro"/>
</dbReference>
<evidence type="ECO:0000313" key="6">
    <source>
        <dbReference type="Proteomes" id="UP000094969"/>
    </source>
</evidence>
<dbReference type="STRING" id="1526658.BHK69_21160"/>
<dbReference type="InterPro" id="IPR000524">
    <property type="entry name" value="Tscrpt_reg_HTH_GntR"/>
</dbReference>
<dbReference type="RefSeq" id="WP_069691825.1">
    <property type="nucleotide sequence ID" value="NZ_CP017147.1"/>
</dbReference>
<dbReference type="PRINTS" id="PR00035">
    <property type="entry name" value="HTHGNTR"/>
</dbReference>
<dbReference type="PANTHER" id="PTHR43537">
    <property type="entry name" value="TRANSCRIPTIONAL REGULATOR, GNTR FAMILY"/>
    <property type="match status" value="1"/>
</dbReference>
<dbReference type="Pfam" id="PF00392">
    <property type="entry name" value="GntR"/>
    <property type="match status" value="1"/>
</dbReference>
<dbReference type="InterPro" id="IPR036390">
    <property type="entry name" value="WH_DNA-bd_sf"/>
</dbReference>
<dbReference type="InterPro" id="IPR011711">
    <property type="entry name" value="GntR_C"/>
</dbReference>
<dbReference type="InterPro" id="IPR036388">
    <property type="entry name" value="WH-like_DNA-bd_sf"/>
</dbReference>
<dbReference type="GO" id="GO:0003677">
    <property type="term" value="F:DNA binding"/>
    <property type="evidence" value="ECO:0007669"/>
    <property type="project" value="UniProtKB-KW"/>
</dbReference>
<accession>A0A1D7U5F3</accession>
<keyword evidence="6" id="KW-1185">Reference proteome</keyword>